<proteinExistence type="predicted"/>
<reference evidence="2" key="2">
    <citation type="submission" date="2015-01" db="EMBL/GenBank/DDBJ databases">
        <title>Evolutionary Origins and Diversification of the Mycorrhizal Mutualists.</title>
        <authorList>
            <consortium name="DOE Joint Genome Institute"/>
            <consortium name="Mycorrhizal Genomics Consortium"/>
            <person name="Kohler A."/>
            <person name="Kuo A."/>
            <person name="Nagy L.G."/>
            <person name="Floudas D."/>
            <person name="Copeland A."/>
            <person name="Barry K.W."/>
            <person name="Cichocki N."/>
            <person name="Veneault-Fourrey C."/>
            <person name="LaButti K."/>
            <person name="Lindquist E.A."/>
            <person name="Lipzen A."/>
            <person name="Lundell T."/>
            <person name="Morin E."/>
            <person name="Murat C."/>
            <person name="Riley R."/>
            <person name="Ohm R."/>
            <person name="Sun H."/>
            <person name="Tunlid A."/>
            <person name="Henrissat B."/>
            <person name="Grigoriev I.V."/>
            <person name="Hibbett D.S."/>
            <person name="Martin F."/>
        </authorList>
    </citation>
    <scope>NUCLEOTIDE SEQUENCE [LARGE SCALE GENOMIC DNA]</scope>
    <source>
        <strain evidence="2">Foug A</strain>
    </source>
</reference>
<keyword evidence="2" id="KW-1185">Reference proteome</keyword>
<feature type="non-terminal residue" evidence="1">
    <location>
        <position position="1"/>
    </location>
</feature>
<organism evidence="1 2">
    <name type="scientific">Scleroderma citrinum Foug A</name>
    <dbReference type="NCBI Taxonomy" id="1036808"/>
    <lineage>
        <taxon>Eukaryota</taxon>
        <taxon>Fungi</taxon>
        <taxon>Dikarya</taxon>
        <taxon>Basidiomycota</taxon>
        <taxon>Agaricomycotina</taxon>
        <taxon>Agaricomycetes</taxon>
        <taxon>Agaricomycetidae</taxon>
        <taxon>Boletales</taxon>
        <taxon>Sclerodermatineae</taxon>
        <taxon>Sclerodermataceae</taxon>
        <taxon>Scleroderma</taxon>
    </lineage>
</organism>
<accession>A0A0C3EFY3</accession>
<evidence type="ECO:0000313" key="2">
    <source>
        <dbReference type="Proteomes" id="UP000053989"/>
    </source>
</evidence>
<gene>
    <name evidence="1" type="ORF">SCLCIDRAFT_109184</name>
</gene>
<sequence>QLPITPAYAFTNYCSQAQTIDLVNLATPPSGQLMSFNACVALSRSHSRDGIRLLHDFDECLFTHHPTSEHLRRENVCLEQLDRQTRMGGV</sequence>
<name>A0A0C3EFY3_9AGAM</name>
<dbReference type="AlphaFoldDB" id="A0A0C3EFY3"/>
<protein>
    <submittedName>
        <fullName evidence="1">Uncharacterized protein</fullName>
    </submittedName>
</protein>
<reference evidence="1 2" key="1">
    <citation type="submission" date="2014-04" db="EMBL/GenBank/DDBJ databases">
        <authorList>
            <consortium name="DOE Joint Genome Institute"/>
            <person name="Kuo A."/>
            <person name="Kohler A."/>
            <person name="Nagy L.G."/>
            <person name="Floudas D."/>
            <person name="Copeland A."/>
            <person name="Barry K.W."/>
            <person name="Cichocki N."/>
            <person name="Veneault-Fourrey C."/>
            <person name="LaButti K."/>
            <person name="Lindquist E.A."/>
            <person name="Lipzen A."/>
            <person name="Lundell T."/>
            <person name="Morin E."/>
            <person name="Murat C."/>
            <person name="Sun H."/>
            <person name="Tunlid A."/>
            <person name="Henrissat B."/>
            <person name="Grigoriev I.V."/>
            <person name="Hibbett D.S."/>
            <person name="Martin F."/>
            <person name="Nordberg H.P."/>
            <person name="Cantor M.N."/>
            <person name="Hua S.X."/>
        </authorList>
    </citation>
    <scope>NUCLEOTIDE SEQUENCE [LARGE SCALE GENOMIC DNA]</scope>
    <source>
        <strain evidence="1 2">Foug A</strain>
    </source>
</reference>
<dbReference type="Proteomes" id="UP000053989">
    <property type="component" value="Unassembled WGS sequence"/>
</dbReference>
<dbReference type="InParanoid" id="A0A0C3EFY3"/>
<dbReference type="EMBL" id="KN822014">
    <property type="protein sequence ID" value="KIM67214.1"/>
    <property type="molecule type" value="Genomic_DNA"/>
</dbReference>
<dbReference type="HOGENOM" id="CLU_001324_7_2_1"/>
<evidence type="ECO:0000313" key="1">
    <source>
        <dbReference type="EMBL" id="KIM67214.1"/>
    </source>
</evidence>
<dbReference type="OrthoDB" id="2986975at2759"/>